<dbReference type="AlphaFoldDB" id="A0AAD1ZTL1"/>
<dbReference type="EMBL" id="OU503049">
    <property type="protein sequence ID" value="CAI9775508.1"/>
    <property type="molecule type" value="Genomic_DNA"/>
</dbReference>
<organism evidence="2 3">
    <name type="scientific">Fraxinus pennsylvanica</name>
    <dbReference type="NCBI Taxonomy" id="56036"/>
    <lineage>
        <taxon>Eukaryota</taxon>
        <taxon>Viridiplantae</taxon>
        <taxon>Streptophyta</taxon>
        <taxon>Embryophyta</taxon>
        <taxon>Tracheophyta</taxon>
        <taxon>Spermatophyta</taxon>
        <taxon>Magnoliopsida</taxon>
        <taxon>eudicotyledons</taxon>
        <taxon>Gunneridae</taxon>
        <taxon>Pentapetalae</taxon>
        <taxon>asterids</taxon>
        <taxon>lamiids</taxon>
        <taxon>Lamiales</taxon>
        <taxon>Oleaceae</taxon>
        <taxon>Oleeae</taxon>
        <taxon>Fraxinus</taxon>
    </lineage>
</organism>
<evidence type="ECO:0000313" key="3">
    <source>
        <dbReference type="Proteomes" id="UP000834106"/>
    </source>
</evidence>
<reference evidence="2" key="1">
    <citation type="submission" date="2023-05" db="EMBL/GenBank/DDBJ databases">
        <authorList>
            <person name="Huff M."/>
        </authorList>
    </citation>
    <scope>NUCLEOTIDE SEQUENCE</scope>
</reference>
<feature type="domain" description="hAT-like transposase RNase-H fold" evidence="1">
    <location>
        <begin position="54"/>
        <end position="143"/>
    </location>
</feature>
<keyword evidence="3" id="KW-1185">Reference proteome</keyword>
<dbReference type="GO" id="GO:0003677">
    <property type="term" value="F:DNA binding"/>
    <property type="evidence" value="ECO:0007669"/>
    <property type="project" value="InterPro"/>
</dbReference>
<protein>
    <recommendedName>
        <fullName evidence="1">hAT-like transposase RNase-H fold domain-containing protein</fullName>
    </recommendedName>
</protein>
<proteinExistence type="predicted"/>
<accession>A0AAD1ZTL1</accession>
<dbReference type="Pfam" id="PF14372">
    <property type="entry name" value="hAT-like_RNase-H"/>
    <property type="match status" value="1"/>
</dbReference>
<dbReference type="InterPro" id="IPR025525">
    <property type="entry name" value="hAT-like_transposase_RNase-H"/>
</dbReference>
<dbReference type="PANTHER" id="PTHR23272:SF52">
    <property type="entry name" value="ZINC FINGER BED DOMAIN-CONTAINING PROTEIN DAYSLEEPER"/>
    <property type="match status" value="1"/>
</dbReference>
<sequence>MVASELKEVFSCLDTSDPDYKITLTMGEWRQVETLCAHLKIFYEVANILTTPLCLTANALFHELWKIQLKLIHAAMSPDLFVSSLTRSLDEKFTRYWEDCNLVLAGAVVMDPRFKMKLVEFSFPRIYGEDTSILNLEARLKDLKLYYKY</sequence>
<dbReference type="PANTHER" id="PTHR23272">
    <property type="entry name" value="BED FINGER-RELATED"/>
    <property type="match status" value="1"/>
</dbReference>
<evidence type="ECO:0000313" key="2">
    <source>
        <dbReference type="EMBL" id="CAI9775508.1"/>
    </source>
</evidence>
<name>A0AAD1ZTL1_9LAMI</name>
<dbReference type="InterPro" id="IPR012337">
    <property type="entry name" value="RNaseH-like_sf"/>
</dbReference>
<dbReference type="Proteomes" id="UP000834106">
    <property type="component" value="Chromosome 14"/>
</dbReference>
<evidence type="ECO:0000259" key="1">
    <source>
        <dbReference type="Pfam" id="PF14372"/>
    </source>
</evidence>
<dbReference type="SUPFAM" id="SSF53098">
    <property type="entry name" value="Ribonuclease H-like"/>
    <property type="match status" value="1"/>
</dbReference>
<gene>
    <name evidence="2" type="ORF">FPE_LOCUS22938</name>
</gene>